<name>A0ABU4WCB4_9FUSO</name>
<evidence type="ECO:0000259" key="1">
    <source>
        <dbReference type="PROSITE" id="PS51723"/>
    </source>
</evidence>
<dbReference type="InterPro" id="IPR008979">
    <property type="entry name" value="Galactose-bd-like_sf"/>
</dbReference>
<dbReference type="InterPro" id="IPR031161">
    <property type="entry name" value="Peptidase_M60_dom"/>
</dbReference>
<dbReference type="Pfam" id="PF13402">
    <property type="entry name" value="Peptidase_M60"/>
    <property type="match status" value="1"/>
</dbReference>
<dbReference type="SUPFAM" id="SSF49785">
    <property type="entry name" value="Galactose-binding domain-like"/>
    <property type="match status" value="3"/>
</dbReference>
<dbReference type="PROSITE" id="PS51723">
    <property type="entry name" value="PEPTIDASE_M60"/>
    <property type="match status" value="1"/>
</dbReference>
<dbReference type="RefSeq" id="WP_320313603.1">
    <property type="nucleotide sequence ID" value="NZ_JAVIKH010000007.1"/>
</dbReference>
<dbReference type="SMART" id="SM01276">
    <property type="entry name" value="M60-like"/>
    <property type="match status" value="1"/>
</dbReference>
<dbReference type="Gene3D" id="2.60.120.260">
    <property type="entry name" value="Galactose-binding domain-like"/>
    <property type="match status" value="3"/>
</dbReference>
<reference evidence="3" key="1">
    <citation type="submission" date="2023-07" db="EMBL/GenBank/DDBJ databases">
        <authorList>
            <person name="Colorado M.A."/>
            <person name="Villamil L.M."/>
            <person name="Melo J.F."/>
            <person name="Rodriguez J.A."/>
            <person name="Ruiz R.Y."/>
        </authorList>
    </citation>
    <scope>NUCLEOTIDE SEQUENCE [LARGE SCALE GENOMIC DNA]</scope>
    <source>
        <strain evidence="3">C33</strain>
    </source>
</reference>
<dbReference type="Gene3D" id="1.10.390.30">
    <property type="entry name" value="Peptidase M60, enhancin-like domain 3"/>
    <property type="match status" value="1"/>
</dbReference>
<gene>
    <name evidence="2" type="ORF">RFV38_06805</name>
</gene>
<organism evidence="2 3">
    <name type="scientific">Candidatus Cetobacterium colombiensis</name>
    <dbReference type="NCBI Taxonomy" id="3073100"/>
    <lineage>
        <taxon>Bacteria</taxon>
        <taxon>Fusobacteriati</taxon>
        <taxon>Fusobacteriota</taxon>
        <taxon>Fusobacteriia</taxon>
        <taxon>Fusobacteriales</taxon>
        <taxon>Fusobacteriaceae</taxon>
        <taxon>Cetobacterium</taxon>
    </lineage>
</organism>
<sequence length="1190" mass="139918">MLEIEGNQISNSYSLERAFDENLDTDYRSKGFTDYTDVNIKLMKETLLEQVKLFSFRSLDPGMIKGYSVFVKNTLSKEWINFGEYNSSDFMNDWTNVKNVEYLTDEIKIRVTNAEGNWAYIKEIQLCPLNALRYDIDKLFKDETFMELREGVTLEEILNLESLVKKDSTLIKKLQLAKFLFETLTFEEIEIPLNEIKIFDRIEFITEGEISKIHLKYIDTLGYEREKEVIFNINGDNVIVEFEKIMTSKAALIIYGKDQTYGIQKIYQIKTNSYNFEEFSIDNDTDKRLQRESFSLRNSALNAPYNKIENIFDGDLTGQIHFKTTPGAYIYLKLDKPMLIEAGRVMSYRKNSTSGFLQKYKISLKNNFDGSWVDLGSYQREEYENDWLEIKGEKYLTDEIWINLEQGENNWMFINELEIFIYNLLEEKINNLFKTSECLELKDTVTGEEISELLSKDLYTQEYIDKLVLAKKLYIEKISSPIEYEVNNNEILIANGLEIYFEELPDKILDTSVYYKDSFGNQKYIKDLKLSLDLENKKVIGIFSEKVLINPQIQISLDEDEKWKVKFGQLKIINQNGLFNNEDISNIYPSELITLETTCVEKVGLENILDGNNETYYQSSELGEVIFKFQDKKIFNNLNLLSEISGETIGRVYSAIVFYRVENQDKWEKLKEYENNSPTSLFQIEFPHILAKEIRIVFRKTINSQIIINNVEFNIYNRLHENIRKLFKDKEMFTELNSNVTKEFVQRLKSKLSSEISEVSTQLKIAENIINNNGEMEYDIFRLNPLEKEVGYYYSILNIKYHSGRIYPTPYYIYPNVDQIIISNRDLRLELCLADHKPLSEHTFYIKKGINIVNLGDKTGHVFINGHTTGDRKEEIKLYTTDKVTGLHYKYGYTTEDEFYSKERNLTYPELDHVSSNTAYVEGKNFTAALRYDWIRENIPNGKLTTKVETLDEFLDFLYYIAEVDTYFENAIPYKRLLWEGGNANPHAGVSFGGAYTAYANNPLAILDRELANYAKSWVVGHEVGHELDYGDYSMGLFGEVFNNWFAEEARLKYLNNPRCAGNMINITDTEMSIYEMGFFEKLAFWIKLRLYYNDGDFFVKYHNMMRNLPTEFEIFEIPDRLSIISSMIIGRDTSDYFMRHKFPLTQPAIEICNKYPKFSIDITKINWENQFEFRAEEKKRIYEIYREKV</sequence>
<dbReference type="Proteomes" id="UP001279681">
    <property type="component" value="Unassembled WGS sequence"/>
</dbReference>
<evidence type="ECO:0000313" key="3">
    <source>
        <dbReference type="Proteomes" id="UP001279681"/>
    </source>
</evidence>
<dbReference type="EMBL" id="JAVIKH010000007">
    <property type="protein sequence ID" value="MDX8336201.1"/>
    <property type="molecule type" value="Genomic_DNA"/>
</dbReference>
<protein>
    <submittedName>
        <fullName evidence="2">M60 family metallopeptidase</fullName>
    </submittedName>
</protein>
<keyword evidence="3" id="KW-1185">Reference proteome</keyword>
<comment type="caution">
    <text evidence="2">The sequence shown here is derived from an EMBL/GenBank/DDBJ whole genome shotgun (WGS) entry which is preliminary data.</text>
</comment>
<feature type="domain" description="Peptidase M60" evidence="1">
    <location>
        <begin position="804"/>
        <end position="1094"/>
    </location>
</feature>
<evidence type="ECO:0000313" key="2">
    <source>
        <dbReference type="EMBL" id="MDX8336201.1"/>
    </source>
</evidence>
<proteinExistence type="predicted"/>
<accession>A0ABU4WCB4</accession>
<dbReference type="InterPro" id="IPR042279">
    <property type="entry name" value="Pep_M60_3"/>
</dbReference>